<dbReference type="InterPro" id="IPR001789">
    <property type="entry name" value="Sig_transdc_resp-reg_receiver"/>
</dbReference>
<dbReference type="Gene3D" id="3.40.50.2300">
    <property type="match status" value="1"/>
</dbReference>
<evidence type="ECO:0000256" key="1">
    <source>
        <dbReference type="ARBA" id="ARBA00000085"/>
    </source>
</evidence>
<keyword evidence="8" id="KW-0418">Kinase</keyword>
<dbReference type="Pfam" id="PF00512">
    <property type="entry name" value="HisKA"/>
    <property type="match status" value="1"/>
</dbReference>
<evidence type="ECO:0000256" key="4">
    <source>
        <dbReference type="PROSITE-ProRule" id="PRU00169"/>
    </source>
</evidence>
<evidence type="ECO:0000313" key="9">
    <source>
        <dbReference type="Proteomes" id="UP000250079"/>
    </source>
</evidence>
<comment type="catalytic activity">
    <reaction evidence="1">
        <text>ATP + protein L-histidine = ADP + protein N-phospho-L-histidine.</text>
        <dbReference type="EC" id="2.7.13.3"/>
    </reaction>
</comment>
<dbReference type="InterPro" id="IPR036890">
    <property type="entry name" value="HATPase_C_sf"/>
</dbReference>
<proteinExistence type="predicted"/>
<dbReference type="CDD" id="cd00082">
    <property type="entry name" value="HisKA"/>
    <property type="match status" value="1"/>
</dbReference>
<feature type="transmembrane region" description="Helical" evidence="5">
    <location>
        <begin position="176"/>
        <end position="199"/>
    </location>
</feature>
<feature type="modified residue" description="4-aspartylphosphate" evidence="4">
    <location>
        <position position="530"/>
    </location>
</feature>
<keyword evidence="5" id="KW-1133">Transmembrane helix</keyword>
<dbReference type="PANTHER" id="PTHR43547:SF2">
    <property type="entry name" value="HYBRID SIGNAL TRANSDUCTION HISTIDINE KINASE C"/>
    <property type="match status" value="1"/>
</dbReference>
<dbReference type="KEGG" id="gai:IMCC3135_31275"/>
<dbReference type="InterPro" id="IPR004358">
    <property type="entry name" value="Sig_transdc_His_kin-like_C"/>
</dbReference>
<dbReference type="OrthoDB" id="9785691at2"/>
<feature type="domain" description="Histidine kinase" evidence="6">
    <location>
        <begin position="242"/>
        <end position="455"/>
    </location>
</feature>
<dbReference type="SMART" id="SM00448">
    <property type="entry name" value="REC"/>
    <property type="match status" value="1"/>
</dbReference>
<reference evidence="8 9" key="1">
    <citation type="submission" date="2016-12" db="EMBL/GenBank/DDBJ databases">
        <authorList>
            <person name="Song W.-J."/>
            <person name="Kurnit D.M."/>
        </authorList>
    </citation>
    <scope>NUCLEOTIDE SEQUENCE [LARGE SCALE GENOMIC DNA]</scope>
    <source>
        <strain evidence="8 9">IMCC3135</strain>
    </source>
</reference>
<accession>A0A2Z2NYB9</accession>
<evidence type="ECO:0000259" key="6">
    <source>
        <dbReference type="PROSITE" id="PS50109"/>
    </source>
</evidence>
<evidence type="ECO:0000313" key="8">
    <source>
        <dbReference type="EMBL" id="ASJ76303.1"/>
    </source>
</evidence>
<organism evidence="8 9">
    <name type="scientific">Granulosicoccus antarcticus IMCC3135</name>
    <dbReference type="NCBI Taxonomy" id="1192854"/>
    <lineage>
        <taxon>Bacteria</taxon>
        <taxon>Pseudomonadati</taxon>
        <taxon>Pseudomonadota</taxon>
        <taxon>Gammaproteobacteria</taxon>
        <taxon>Chromatiales</taxon>
        <taxon>Granulosicoccaceae</taxon>
        <taxon>Granulosicoccus</taxon>
    </lineage>
</organism>
<gene>
    <name evidence="8" type="primary">todS_2</name>
    <name evidence="8" type="ORF">IMCC3135_31275</name>
</gene>
<dbReference type="RefSeq" id="WP_088921097.1">
    <property type="nucleotide sequence ID" value="NZ_CP018632.1"/>
</dbReference>
<sequence length="607" mass="67577">MKGKYWLFVLITALLMCVAVLFLVMTRLNEARTNLALSGPIAYNYLLQTDHNLNSFVDTLQDFRTIKDDVEKEEESRSLYRKRFDVVWAGFSIFDINFRIQSVQQDQVTEFIEYATDYLTRNEHLMAADYHLSDTQVAELIVGARSISQKLVTIGHQYFIHAGHLSDLWRGKIHRLYYFFWFSVVLLLLTGTLLTTMLLRSNKRSAELVEKSFKTQREMKSLIEELRSGKLESKAKDSFIAAASHDLRQPLHALGLFLGATEKHIVSETGQKALNEAKHCAAELNKLFNSLLDLSRLDAGVVEIDKVDFKLDRLLGVVDQEYSARARHSEISLSVCSTLENVHSDALLLNRILRNLLENSFTHSGASEIKIACESKAQIVRLTLSDNGCGIPASEQAHVFSEYYQLGNPERDRSKGLGLGLSIVKRLCELLDVDISLESSAGNGTQFHLDIPMGAAYSAIENDSVALSDNRIHSPTGTLVAVIDDDSSICRGMVSVLESMHFEVVAAESAELLIEECKSSVLTPDILLVDYRLRDNQTGDAAIHCVRSALGMDFPAIIITGDTSPARMNNAAQSGFELLHKPVEPADLVERIRALLASKEHPSSATG</sequence>
<keyword evidence="8" id="KW-0808">Transferase</keyword>
<dbReference type="InterPro" id="IPR003594">
    <property type="entry name" value="HATPase_dom"/>
</dbReference>
<evidence type="ECO:0000256" key="3">
    <source>
        <dbReference type="ARBA" id="ARBA00022553"/>
    </source>
</evidence>
<dbReference type="SMART" id="SM00387">
    <property type="entry name" value="HATPase_c"/>
    <property type="match status" value="1"/>
</dbReference>
<dbReference type="CDD" id="cd00156">
    <property type="entry name" value="REC"/>
    <property type="match status" value="1"/>
</dbReference>
<dbReference type="InterPro" id="IPR005467">
    <property type="entry name" value="His_kinase_dom"/>
</dbReference>
<dbReference type="AlphaFoldDB" id="A0A2Z2NYB9"/>
<dbReference type="SMART" id="SM00388">
    <property type="entry name" value="HisKA"/>
    <property type="match status" value="1"/>
</dbReference>
<dbReference type="InterPro" id="IPR011006">
    <property type="entry name" value="CheY-like_superfamily"/>
</dbReference>
<dbReference type="Pfam" id="PF02518">
    <property type="entry name" value="HATPase_c"/>
    <property type="match status" value="1"/>
</dbReference>
<name>A0A2Z2NYB9_9GAMM</name>
<dbReference type="SUPFAM" id="SSF47384">
    <property type="entry name" value="Homodimeric domain of signal transducing histidine kinase"/>
    <property type="match status" value="1"/>
</dbReference>
<dbReference type="EC" id="2.7.13.3" evidence="2"/>
<feature type="domain" description="Response regulatory" evidence="7">
    <location>
        <begin position="479"/>
        <end position="596"/>
    </location>
</feature>
<protein>
    <recommendedName>
        <fullName evidence="2">histidine kinase</fullName>
        <ecNumber evidence="2">2.7.13.3</ecNumber>
    </recommendedName>
</protein>
<dbReference type="PROSITE" id="PS50110">
    <property type="entry name" value="RESPONSE_REGULATORY"/>
    <property type="match status" value="1"/>
</dbReference>
<dbReference type="Pfam" id="PF00072">
    <property type="entry name" value="Response_reg"/>
    <property type="match status" value="1"/>
</dbReference>
<feature type="transmembrane region" description="Helical" evidence="5">
    <location>
        <begin position="6"/>
        <end position="25"/>
    </location>
</feature>
<dbReference type="PRINTS" id="PR00344">
    <property type="entry name" value="BCTRLSENSOR"/>
</dbReference>
<dbReference type="InterPro" id="IPR036097">
    <property type="entry name" value="HisK_dim/P_sf"/>
</dbReference>
<dbReference type="InterPro" id="IPR003661">
    <property type="entry name" value="HisK_dim/P_dom"/>
</dbReference>
<dbReference type="EMBL" id="CP018632">
    <property type="protein sequence ID" value="ASJ76303.1"/>
    <property type="molecule type" value="Genomic_DNA"/>
</dbReference>
<evidence type="ECO:0000256" key="5">
    <source>
        <dbReference type="SAM" id="Phobius"/>
    </source>
</evidence>
<dbReference type="PANTHER" id="PTHR43547">
    <property type="entry name" value="TWO-COMPONENT HISTIDINE KINASE"/>
    <property type="match status" value="1"/>
</dbReference>
<evidence type="ECO:0000259" key="7">
    <source>
        <dbReference type="PROSITE" id="PS50110"/>
    </source>
</evidence>
<dbReference type="PROSITE" id="PS50109">
    <property type="entry name" value="HIS_KIN"/>
    <property type="match status" value="1"/>
</dbReference>
<dbReference type="SUPFAM" id="SSF52172">
    <property type="entry name" value="CheY-like"/>
    <property type="match status" value="1"/>
</dbReference>
<keyword evidence="5" id="KW-0472">Membrane</keyword>
<keyword evidence="3 4" id="KW-0597">Phosphoprotein</keyword>
<evidence type="ECO:0000256" key="2">
    <source>
        <dbReference type="ARBA" id="ARBA00012438"/>
    </source>
</evidence>
<keyword evidence="5" id="KW-0812">Transmembrane</keyword>
<dbReference type="Proteomes" id="UP000250079">
    <property type="component" value="Chromosome"/>
</dbReference>
<dbReference type="Gene3D" id="3.30.565.10">
    <property type="entry name" value="Histidine kinase-like ATPase, C-terminal domain"/>
    <property type="match status" value="1"/>
</dbReference>
<dbReference type="GO" id="GO:0000155">
    <property type="term" value="F:phosphorelay sensor kinase activity"/>
    <property type="evidence" value="ECO:0007669"/>
    <property type="project" value="InterPro"/>
</dbReference>
<keyword evidence="9" id="KW-1185">Reference proteome</keyword>
<dbReference type="SUPFAM" id="SSF55874">
    <property type="entry name" value="ATPase domain of HSP90 chaperone/DNA topoisomerase II/histidine kinase"/>
    <property type="match status" value="1"/>
</dbReference>
<dbReference type="Gene3D" id="1.10.287.130">
    <property type="match status" value="1"/>
</dbReference>